<keyword evidence="5" id="KW-0732">Signal</keyword>
<dbReference type="PROSITE" id="PS52016">
    <property type="entry name" value="TONB_DEPENDENT_REC_3"/>
    <property type="match status" value="1"/>
</dbReference>
<dbReference type="Gene3D" id="2.170.130.10">
    <property type="entry name" value="TonB-dependent receptor, plug domain"/>
    <property type="match status" value="1"/>
</dbReference>
<keyword evidence="4 10" id="KW-0812">Transmembrane</keyword>
<dbReference type="PANTHER" id="PTHR30069">
    <property type="entry name" value="TONB-DEPENDENT OUTER MEMBRANE RECEPTOR"/>
    <property type="match status" value="1"/>
</dbReference>
<evidence type="ECO:0000256" key="5">
    <source>
        <dbReference type="ARBA" id="ARBA00022729"/>
    </source>
</evidence>
<keyword evidence="6" id="KW-0406">Ion transport</keyword>
<dbReference type="GO" id="GO:0009279">
    <property type="term" value="C:cell outer membrane"/>
    <property type="evidence" value="ECO:0007669"/>
    <property type="project" value="UniProtKB-SubCell"/>
</dbReference>
<proteinExistence type="inferred from homology"/>
<keyword evidence="3 10" id="KW-1134">Transmembrane beta strand</keyword>
<evidence type="ECO:0000259" key="12">
    <source>
        <dbReference type="Pfam" id="PF00593"/>
    </source>
</evidence>
<evidence type="ECO:0000256" key="7">
    <source>
        <dbReference type="ARBA" id="ARBA00023077"/>
    </source>
</evidence>
<evidence type="ECO:0000313" key="15">
    <source>
        <dbReference type="Proteomes" id="UP000249185"/>
    </source>
</evidence>
<feature type="domain" description="TonB-dependent receptor plug" evidence="13">
    <location>
        <begin position="44"/>
        <end position="152"/>
    </location>
</feature>
<evidence type="ECO:0000256" key="4">
    <source>
        <dbReference type="ARBA" id="ARBA00022692"/>
    </source>
</evidence>
<evidence type="ECO:0000313" key="14">
    <source>
        <dbReference type="EMBL" id="PZQ47345.1"/>
    </source>
</evidence>
<keyword evidence="9 10" id="KW-0998">Cell outer membrane</keyword>
<dbReference type="Pfam" id="PF00593">
    <property type="entry name" value="TonB_dep_Rec_b-barrel"/>
    <property type="match status" value="1"/>
</dbReference>
<dbReference type="CDD" id="cd01347">
    <property type="entry name" value="ligand_gated_channel"/>
    <property type="match status" value="1"/>
</dbReference>
<dbReference type="InterPro" id="IPR036942">
    <property type="entry name" value="Beta-barrel_TonB_sf"/>
</dbReference>
<keyword evidence="7 11" id="KW-0798">TonB box</keyword>
<dbReference type="PANTHER" id="PTHR30069:SF53">
    <property type="entry name" value="COLICIN I RECEPTOR-RELATED"/>
    <property type="match status" value="1"/>
</dbReference>
<dbReference type="GO" id="GO:0015344">
    <property type="term" value="F:siderophore uptake transmembrane transporter activity"/>
    <property type="evidence" value="ECO:0007669"/>
    <property type="project" value="TreeGrafter"/>
</dbReference>
<keyword evidence="14" id="KW-0675">Receptor</keyword>
<evidence type="ECO:0000256" key="11">
    <source>
        <dbReference type="RuleBase" id="RU003357"/>
    </source>
</evidence>
<dbReference type="InterPro" id="IPR000531">
    <property type="entry name" value="Beta-barrel_TonB"/>
</dbReference>
<comment type="similarity">
    <text evidence="10 11">Belongs to the TonB-dependent receptor family.</text>
</comment>
<evidence type="ECO:0000256" key="9">
    <source>
        <dbReference type="ARBA" id="ARBA00023237"/>
    </source>
</evidence>
<dbReference type="EMBL" id="QFPW01000017">
    <property type="protein sequence ID" value="PZQ47345.1"/>
    <property type="molecule type" value="Genomic_DNA"/>
</dbReference>
<dbReference type="Gene3D" id="2.40.170.20">
    <property type="entry name" value="TonB-dependent receptor, beta-barrel domain"/>
    <property type="match status" value="1"/>
</dbReference>
<evidence type="ECO:0000256" key="6">
    <source>
        <dbReference type="ARBA" id="ARBA00023065"/>
    </source>
</evidence>
<dbReference type="AlphaFoldDB" id="A0A2W5N9A6"/>
<evidence type="ECO:0000256" key="3">
    <source>
        <dbReference type="ARBA" id="ARBA00022452"/>
    </source>
</evidence>
<protein>
    <submittedName>
        <fullName evidence="14">TonB-dependent receptor</fullName>
    </submittedName>
</protein>
<organism evidence="14 15">
    <name type="scientific">Rhodovulum sulfidophilum</name>
    <name type="common">Rhodobacter sulfidophilus</name>
    <dbReference type="NCBI Taxonomy" id="35806"/>
    <lineage>
        <taxon>Bacteria</taxon>
        <taxon>Pseudomonadati</taxon>
        <taxon>Pseudomonadota</taxon>
        <taxon>Alphaproteobacteria</taxon>
        <taxon>Rhodobacterales</taxon>
        <taxon>Paracoccaceae</taxon>
        <taxon>Rhodovulum</taxon>
    </lineage>
</organism>
<feature type="domain" description="TonB-dependent receptor-like beta-barrel" evidence="12">
    <location>
        <begin position="214"/>
        <end position="657"/>
    </location>
</feature>
<dbReference type="Proteomes" id="UP000249185">
    <property type="component" value="Unassembled WGS sequence"/>
</dbReference>
<comment type="subcellular location">
    <subcellularLocation>
        <location evidence="1 10">Cell outer membrane</location>
        <topology evidence="1 10">Multi-pass membrane protein</topology>
    </subcellularLocation>
</comment>
<comment type="caution">
    <text evidence="14">The sequence shown here is derived from an EMBL/GenBank/DDBJ whole genome shotgun (WGS) entry which is preliminary data.</text>
</comment>
<name>A0A2W5N9A6_RHOSU</name>
<reference evidence="14 15" key="1">
    <citation type="submission" date="2017-08" db="EMBL/GenBank/DDBJ databases">
        <title>Infants hospitalized years apart are colonized by the same room-sourced microbial strains.</title>
        <authorList>
            <person name="Brooks B."/>
            <person name="Olm M.R."/>
            <person name="Firek B.A."/>
            <person name="Baker R."/>
            <person name="Thomas B.C."/>
            <person name="Morowitz M.J."/>
            <person name="Banfield J.F."/>
        </authorList>
    </citation>
    <scope>NUCLEOTIDE SEQUENCE [LARGE SCALE GENOMIC DNA]</scope>
    <source>
        <strain evidence="14">S2_005_002_R2_34</strain>
    </source>
</reference>
<sequence>MASAAIIAAGGATAQEATTELGDAETLVLAPMVVTASGNLQTVTNAPASISVVPGEQLEREMVRDLSDALRYVPGVTTIGNANEGDISIRGLPGTYTLILVDGVRQGTRESRPNGSGGMEQSFMPPPQAIDRIEVLRGPASTLYGSDAVGGVVNIITKKVSDVQTGGFSLGYTKQEHSKYGDEFLASGYLSGPIIADRLGYQIWGSAYGRDEDEILNGTQGRENYEIGGRLTLTPNAENTFRLDAGVARLRNESTPGQTLDVIAPDGVQYNDRNYVRLSHEGAYGWGTTFLSLQREEGERTTYSDGIENVRSPRILSYVLDANTTLSLGDHLLTLGGQYIDNELTDQNPGLRDGTDRKFTAWQYALFAEDEWQITNRFALTAGLRMDQHEQYGTHFSPRLYGVYNYTDTVTFKGGVSTGYRTPEIRQIAPGYAYTTGGGGCFYGPASELPEGMNPCAVIEANPDLEPETSVNYEASVLYDNLTNLTASATLFYTELKDQINNERVYDANGDFARWSQDPNYTLFRFYNLDEARMQGVELAGSWQATDTIGLTASYTYTDSEQKTGTYAGLPLTRTPEHFGSVKVDWDTPVDGLAAFAAGNYIGSQVNAGLRIGTSGTPVYKDGAIVAREYGAYFTADIGANYQVTETVTLNAAIYNLFDEQGMPDDINDVVDGRRYWVSLSANF</sequence>
<dbReference type="Pfam" id="PF07715">
    <property type="entry name" value="Plug"/>
    <property type="match status" value="1"/>
</dbReference>
<keyword evidence="2 10" id="KW-0813">Transport</keyword>
<accession>A0A2W5N9A6</accession>
<dbReference type="InterPro" id="IPR039426">
    <property type="entry name" value="TonB-dep_rcpt-like"/>
</dbReference>
<evidence type="ECO:0000256" key="1">
    <source>
        <dbReference type="ARBA" id="ARBA00004571"/>
    </source>
</evidence>
<gene>
    <name evidence="14" type="ORF">DI556_17460</name>
</gene>
<evidence type="ECO:0000256" key="8">
    <source>
        <dbReference type="ARBA" id="ARBA00023136"/>
    </source>
</evidence>
<evidence type="ECO:0000259" key="13">
    <source>
        <dbReference type="Pfam" id="PF07715"/>
    </source>
</evidence>
<keyword evidence="8 10" id="KW-0472">Membrane</keyword>
<evidence type="ECO:0000256" key="10">
    <source>
        <dbReference type="PROSITE-ProRule" id="PRU01360"/>
    </source>
</evidence>
<dbReference type="InterPro" id="IPR012910">
    <property type="entry name" value="Plug_dom"/>
</dbReference>
<dbReference type="InterPro" id="IPR037066">
    <property type="entry name" value="Plug_dom_sf"/>
</dbReference>
<dbReference type="SUPFAM" id="SSF56935">
    <property type="entry name" value="Porins"/>
    <property type="match status" value="1"/>
</dbReference>
<evidence type="ECO:0000256" key="2">
    <source>
        <dbReference type="ARBA" id="ARBA00022448"/>
    </source>
</evidence>
<dbReference type="GO" id="GO:0044718">
    <property type="term" value="P:siderophore transmembrane transport"/>
    <property type="evidence" value="ECO:0007669"/>
    <property type="project" value="TreeGrafter"/>
</dbReference>